<evidence type="ECO:0000259" key="2">
    <source>
        <dbReference type="PROSITE" id="PS51192"/>
    </source>
</evidence>
<gene>
    <name evidence="3" type="ORF">RV14_GL001219</name>
</gene>
<accession>A0A1L8WAQ9</accession>
<evidence type="ECO:0000256" key="1">
    <source>
        <dbReference type="SAM" id="Phobius"/>
    </source>
</evidence>
<keyword evidence="1" id="KW-0472">Membrane</keyword>
<keyword evidence="1" id="KW-0812">Transmembrane</keyword>
<dbReference type="Proteomes" id="UP000182152">
    <property type="component" value="Unassembled WGS sequence"/>
</dbReference>
<dbReference type="AlphaFoldDB" id="A0A1L8WAQ9"/>
<dbReference type="GO" id="GO:0016787">
    <property type="term" value="F:hydrolase activity"/>
    <property type="evidence" value="ECO:0007669"/>
    <property type="project" value="InterPro"/>
</dbReference>
<comment type="caution">
    <text evidence="3">The sequence shown here is derived from an EMBL/GenBank/DDBJ whole genome shotgun (WGS) entry which is preliminary data.</text>
</comment>
<organism evidence="3 4">
    <name type="scientific">Enterococcus ratti</name>
    <dbReference type="NCBI Taxonomy" id="150033"/>
    <lineage>
        <taxon>Bacteria</taxon>
        <taxon>Bacillati</taxon>
        <taxon>Bacillota</taxon>
        <taxon>Bacilli</taxon>
        <taxon>Lactobacillales</taxon>
        <taxon>Enterococcaceae</taxon>
        <taxon>Enterococcus</taxon>
    </lineage>
</organism>
<dbReference type="SUPFAM" id="SSF52540">
    <property type="entry name" value="P-loop containing nucleoside triphosphate hydrolases"/>
    <property type="match status" value="2"/>
</dbReference>
<dbReference type="OrthoDB" id="9804145at2"/>
<evidence type="ECO:0000313" key="4">
    <source>
        <dbReference type="Proteomes" id="UP000182152"/>
    </source>
</evidence>
<dbReference type="Pfam" id="PF04851">
    <property type="entry name" value="ResIII"/>
    <property type="match status" value="1"/>
</dbReference>
<dbReference type="GO" id="GO:0003677">
    <property type="term" value="F:DNA binding"/>
    <property type="evidence" value="ECO:0007669"/>
    <property type="project" value="InterPro"/>
</dbReference>
<dbReference type="EMBL" id="JXLB01000026">
    <property type="protein sequence ID" value="OJG78118.1"/>
    <property type="molecule type" value="Genomic_DNA"/>
</dbReference>
<dbReference type="CDD" id="cd18785">
    <property type="entry name" value="SF2_C"/>
    <property type="match status" value="1"/>
</dbReference>
<proteinExistence type="predicted"/>
<dbReference type="RefSeq" id="WP_071856169.1">
    <property type="nucleotide sequence ID" value="NZ_JXLB01000026.1"/>
</dbReference>
<sequence>MAKERLYKWLASQMSNMFYTSSNPHEVPEYVKTNLKDKLRHYQEEAFRRFQFMQDDKLLAGISDAGFQRKHLLFNMATGSGKTMVMASLMLYLYKEFNYQNFIFLVNTDAIIKKTQENMLNTQSNKYLFNPNGIFIDGEQIVIQAVDNFPAVKDTNTIYLKLTTIQKIHGELNKPKENGISLDSLEEEDIVILGDEAHHFNASTKKEKEQEQSWENTINKMLYLRNSNKLLEFSATINMDDKNMSQKYSDKIIYKYDLGEFMMDGYSKNVLRLQSSDNDDEKMKDALLLSQYRKLLARKNGIPYFKPIIMFKSSKIKVSEQKQQEFNAIVENLSVESLSKYIRQRNTTVPSNSTLSTVLSYFLKQDLDRIIREIQEDFEPRNILNANEKSLLSEGNAVLLNTLENINNPIRVIFAVAKLNEGWDVLNLYDIVRISEGAGVTRNATDSEAQLIGRGARYFPYEYKGEKGYQRRFDHVNSDLRFLETLHYHTINEKGYLANLKKSMDAVNLISSSDETVEIYATKLKNSFKNTSIYKQGNLFINESRATTPEDYASLDKFTILKEWETEYIGSTVETDYQGKISDDTVIRRESEFLHVDKRFFKKALQRNPFFRFSNLKNYLPLLESKEELMNSPQYFNGVSIKVSLPKGQHISDLSAIEKLEIIDKFLMYCEEKIRKNYKKEIGLKVFKPVPIRDVLKDYEIVSPKFQTGQVTQHILSYPMKGKDWFVYTHAIVNGTEKKLVDLIGTFVQTLENKYENVYLIRNDEKGIRLKLTEFNGPRGFMPDFILYLENENFNYQVYIEPKGQHLESNDAWKQKMLYEINDSDLEVIGENEEVRLIGMKFYNEDNEREFIDELSEKVNDGEFLDNKVGLFTEGL</sequence>
<dbReference type="PANTHER" id="PTHR47396:SF1">
    <property type="entry name" value="ATP-DEPENDENT HELICASE IRC3-RELATED"/>
    <property type="match status" value="1"/>
</dbReference>
<keyword evidence="1" id="KW-1133">Transmembrane helix</keyword>
<feature type="transmembrane region" description="Helical" evidence="1">
    <location>
        <begin position="72"/>
        <end position="94"/>
    </location>
</feature>
<dbReference type="GO" id="GO:0005829">
    <property type="term" value="C:cytosol"/>
    <property type="evidence" value="ECO:0007669"/>
    <property type="project" value="TreeGrafter"/>
</dbReference>
<dbReference type="PROSITE" id="PS51192">
    <property type="entry name" value="HELICASE_ATP_BIND_1"/>
    <property type="match status" value="1"/>
</dbReference>
<dbReference type="InterPro" id="IPR027417">
    <property type="entry name" value="P-loop_NTPase"/>
</dbReference>
<dbReference type="PANTHER" id="PTHR47396">
    <property type="entry name" value="TYPE I RESTRICTION ENZYME ECOKI R PROTEIN"/>
    <property type="match status" value="1"/>
</dbReference>
<dbReference type="GO" id="GO:0005524">
    <property type="term" value="F:ATP binding"/>
    <property type="evidence" value="ECO:0007669"/>
    <property type="project" value="InterPro"/>
</dbReference>
<dbReference type="InterPro" id="IPR014001">
    <property type="entry name" value="Helicase_ATP-bd"/>
</dbReference>
<dbReference type="InterPro" id="IPR050742">
    <property type="entry name" value="Helicase_Restrict-Modif_Enz"/>
</dbReference>
<feature type="domain" description="Helicase ATP-binding" evidence="2">
    <location>
        <begin position="63"/>
        <end position="255"/>
    </location>
</feature>
<protein>
    <submittedName>
        <fullName evidence="3">Type III restriction enzyme, res subunit</fullName>
    </submittedName>
</protein>
<evidence type="ECO:0000313" key="3">
    <source>
        <dbReference type="EMBL" id="OJG78118.1"/>
    </source>
</evidence>
<keyword evidence="4" id="KW-1185">Reference proteome</keyword>
<reference evidence="3 4" key="1">
    <citation type="submission" date="2014-12" db="EMBL/GenBank/DDBJ databases">
        <title>Draft genome sequences of 29 type strains of Enterococci.</title>
        <authorList>
            <person name="Zhong Z."/>
            <person name="Sun Z."/>
            <person name="Liu W."/>
            <person name="Zhang W."/>
            <person name="Zhang H."/>
        </authorList>
    </citation>
    <scope>NUCLEOTIDE SEQUENCE [LARGE SCALE GENOMIC DNA]</scope>
    <source>
        <strain evidence="3 4">DSM 15687</strain>
    </source>
</reference>
<dbReference type="Gene3D" id="3.40.50.300">
    <property type="entry name" value="P-loop containing nucleotide triphosphate hydrolases"/>
    <property type="match status" value="1"/>
</dbReference>
<dbReference type="InterPro" id="IPR006935">
    <property type="entry name" value="Helicase/UvrB_N"/>
</dbReference>
<dbReference type="SMART" id="SM00487">
    <property type="entry name" value="DEXDc"/>
    <property type="match status" value="1"/>
</dbReference>
<name>A0A1L8WAQ9_9ENTE</name>